<evidence type="ECO:0000256" key="2">
    <source>
        <dbReference type="ARBA" id="ARBA00022946"/>
    </source>
</evidence>
<gene>
    <name evidence="4" type="ORF">U9M48_009465</name>
</gene>
<feature type="repeat" description="PPR" evidence="3">
    <location>
        <begin position="528"/>
        <end position="562"/>
    </location>
</feature>
<dbReference type="GO" id="GO:0003729">
    <property type="term" value="F:mRNA binding"/>
    <property type="evidence" value="ECO:0007669"/>
    <property type="project" value="TreeGrafter"/>
</dbReference>
<dbReference type="Pfam" id="PF01535">
    <property type="entry name" value="PPR"/>
    <property type="match status" value="1"/>
</dbReference>
<evidence type="ECO:0008006" key="6">
    <source>
        <dbReference type="Google" id="ProtNLM"/>
    </source>
</evidence>
<feature type="repeat" description="PPR" evidence="3">
    <location>
        <begin position="388"/>
        <end position="422"/>
    </location>
</feature>
<protein>
    <recommendedName>
        <fullName evidence="6">Pentatricopeptide repeat-containing protein</fullName>
    </recommendedName>
</protein>
<dbReference type="PANTHER" id="PTHR47932">
    <property type="entry name" value="ATPASE EXPRESSION PROTEIN 3"/>
    <property type="match status" value="1"/>
</dbReference>
<dbReference type="InterPro" id="IPR002885">
    <property type="entry name" value="PPR_rpt"/>
</dbReference>
<dbReference type="NCBIfam" id="TIGR00756">
    <property type="entry name" value="PPR"/>
    <property type="match status" value="9"/>
</dbReference>
<keyword evidence="1" id="KW-0677">Repeat</keyword>
<organism evidence="4 5">
    <name type="scientific">Paspalum notatum var. saurae</name>
    <dbReference type="NCBI Taxonomy" id="547442"/>
    <lineage>
        <taxon>Eukaryota</taxon>
        <taxon>Viridiplantae</taxon>
        <taxon>Streptophyta</taxon>
        <taxon>Embryophyta</taxon>
        <taxon>Tracheophyta</taxon>
        <taxon>Spermatophyta</taxon>
        <taxon>Magnoliopsida</taxon>
        <taxon>Liliopsida</taxon>
        <taxon>Poales</taxon>
        <taxon>Poaceae</taxon>
        <taxon>PACMAD clade</taxon>
        <taxon>Panicoideae</taxon>
        <taxon>Andropogonodae</taxon>
        <taxon>Paspaleae</taxon>
        <taxon>Paspalinae</taxon>
        <taxon>Paspalum</taxon>
    </lineage>
</organism>
<dbReference type="EMBL" id="CP144746">
    <property type="protein sequence ID" value="WVZ59307.1"/>
    <property type="molecule type" value="Genomic_DNA"/>
</dbReference>
<name>A0AAQ3WF30_PASNO</name>
<evidence type="ECO:0000313" key="5">
    <source>
        <dbReference type="Proteomes" id="UP001341281"/>
    </source>
</evidence>
<dbReference type="AlphaFoldDB" id="A0AAQ3WF30"/>
<feature type="repeat" description="PPR" evidence="3">
    <location>
        <begin position="458"/>
        <end position="492"/>
    </location>
</feature>
<feature type="repeat" description="PPR" evidence="3">
    <location>
        <begin position="283"/>
        <end position="317"/>
    </location>
</feature>
<keyword evidence="5" id="KW-1185">Reference proteome</keyword>
<reference evidence="4 5" key="1">
    <citation type="submission" date="2024-02" db="EMBL/GenBank/DDBJ databases">
        <title>High-quality chromosome-scale genome assembly of Pensacola bahiagrass (Paspalum notatum Flugge var. saurae).</title>
        <authorList>
            <person name="Vega J.M."/>
            <person name="Podio M."/>
            <person name="Orjuela J."/>
            <person name="Siena L.A."/>
            <person name="Pessino S.C."/>
            <person name="Combes M.C."/>
            <person name="Mariac C."/>
            <person name="Albertini E."/>
            <person name="Pupilli F."/>
            <person name="Ortiz J.P.A."/>
            <person name="Leblanc O."/>
        </authorList>
    </citation>
    <scope>NUCLEOTIDE SEQUENCE [LARGE SCALE GENOMIC DNA]</scope>
    <source>
        <strain evidence="4">R1</strain>
        <tissue evidence="4">Leaf</tissue>
    </source>
</reference>
<dbReference type="PANTHER" id="PTHR47932:SF2">
    <property type="entry name" value="OS10G0484300 PROTEIN"/>
    <property type="match status" value="1"/>
</dbReference>
<dbReference type="PROSITE" id="PS51375">
    <property type="entry name" value="PPR"/>
    <property type="match status" value="8"/>
</dbReference>
<evidence type="ECO:0000256" key="1">
    <source>
        <dbReference type="ARBA" id="ARBA00022737"/>
    </source>
</evidence>
<feature type="repeat" description="PPR" evidence="3">
    <location>
        <begin position="248"/>
        <end position="282"/>
    </location>
</feature>
<dbReference type="Pfam" id="PF13041">
    <property type="entry name" value="PPR_2"/>
    <property type="match status" value="4"/>
</dbReference>
<evidence type="ECO:0000256" key="3">
    <source>
        <dbReference type="PROSITE-ProRule" id="PRU00708"/>
    </source>
</evidence>
<proteinExistence type="predicted"/>
<dbReference type="Gene3D" id="1.25.40.10">
    <property type="entry name" value="Tetratricopeptide repeat domain"/>
    <property type="match status" value="4"/>
</dbReference>
<evidence type="ECO:0000313" key="4">
    <source>
        <dbReference type="EMBL" id="WVZ59307.1"/>
    </source>
</evidence>
<dbReference type="Proteomes" id="UP001341281">
    <property type="component" value="Chromosome 02"/>
</dbReference>
<sequence length="896" mass="98270">MTMKGFEGVFGGNSCISTHPSCLNSQEQNALFLELNSVEEVHLALPWLVHNKEMAHFGDIRCCGCGVWSNGSAPVIINASTLSLRTRACAVSLDYPTRIEQKDEGNVAVIRPDRRLRDDSAHASAGHGSGTTIAGLKKTVPSMGANPRKLLNEQLKPRRPLTHNSDKVVNGTYFSKHKAECYAESLRRHCNNGKLIQACRVLDEMVLHGQVPDSKCCVRLIRGLARIGKANKGRHVLEIMVLSGGVPDTITCNMLMAQLCCEGQLSSAMEVLEDMRFTGCSPSGITFNTLIRCMCNQHMYDRAVSFWKEQLRMGWPPYEMTSTLLVDLVCKHCGPMRALEVLDELGLEGCQPDVVTYNALISASCKAGCLRDAKVILARLAAEGLEPNGTTYGILLQSLCDKRRWSEVGDLLAHMKQANYEPDVTAYNIFINYLCKYGHLDQAIDVLEMMVSEKCFPDIVTYNTLLNAISKRGMVEEALGIFHSIRENGYRVVRITYNTLIDALAKKGEVITAMNLFDEMKGDGISPDDVTYGSLVLGYCKKNMTKEALDLLNQMLALGFEIKATTFSIIIQALCRDCKVEAAAEVLRVMVSGNVNHSSAFCISIVTRVAKSGQIKEAQMLHQELVDCKGRTRVWASTGSRPGSMIEIPKEAVHLFEEQDSYPIPDHDVCLMYFWRNGSGQCFLQKNDALYNLVWSRAKRGEIIQPGPSRHVRASLGRIRDLAGRAWRAWESAAHTPPLFPRAVRRARRAAHYRLPSPIRYTSLACLPLVGDAASPATASPPPTPASPASLPAAAAQRNLASLVCWHPGTPPATRAAIWPACPGAGLTLRSSDLRPVLHARNSIPGLEPAGRDLRVCLGGIRVSPPKLSELSRAECTVSGIKFRRGSTSCLAMVGP</sequence>
<dbReference type="InterPro" id="IPR011990">
    <property type="entry name" value="TPR-like_helical_dom_sf"/>
</dbReference>
<keyword evidence="2" id="KW-0809">Transit peptide</keyword>
<accession>A0AAQ3WF30</accession>
<feature type="repeat" description="PPR" evidence="3">
    <location>
        <begin position="423"/>
        <end position="457"/>
    </location>
</feature>
<feature type="repeat" description="PPR" evidence="3">
    <location>
        <begin position="493"/>
        <end position="527"/>
    </location>
</feature>
<feature type="repeat" description="PPR" evidence="3">
    <location>
        <begin position="353"/>
        <end position="387"/>
    </location>
</feature>